<feature type="region of interest" description="Disordered" evidence="1">
    <location>
        <begin position="1"/>
        <end position="29"/>
    </location>
</feature>
<dbReference type="Proteomes" id="UP000265520">
    <property type="component" value="Unassembled WGS sequence"/>
</dbReference>
<proteinExistence type="predicted"/>
<dbReference type="AlphaFoldDB" id="A0A392TNY9"/>
<evidence type="ECO:0000313" key="2">
    <source>
        <dbReference type="EMBL" id="MCI62354.1"/>
    </source>
</evidence>
<evidence type="ECO:0000313" key="3">
    <source>
        <dbReference type="Proteomes" id="UP000265520"/>
    </source>
</evidence>
<organism evidence="2 3">
    <name type="scientific">Trifolium medium</name>
    <dbReference type="NCBI Taxonomy" id="97028"/>
    <lineage>
        <taxon>Eukaryota</taxon>
        <taxon>Viridiplantae</taxon>
        <taxon>Streptophyta</taxon>
        <taxon>Embryophyta</taxon>
        <taxon>Tracheophyta</taxon>
        <taxon>Spermatophyta</taxon>
        <taxon>Magnoliopsida</taxon>
        <taxon>eudicotyledons</taxon>
        <taxon>Gunneridae</taxon>
        <taxon>Pentapetalae</taxon>
        <taxon>rosids</taxon>
        <taxon>fabids</taxon>
        <taxon>Fabales</taxon>
        <taxon>Fabaceae</taxon>
        <taxon>Papilionoideae</taxon>
        <taxon>50 kb inversion clade</taxon>
        <taxon>NPAAA clade</taxon>
        <taxon>Hologalegina</taxon>
        <taxon>IRL clade</taxon>
        <taxon>Trifolieae</taxon>
        <taxon>Trifolium</taxon>
    </lineage>
</organism>
<evidence type="ECO:0000256" key="1">
    <source>
        <dbReference type="SAM" id="MobiDB-lite"/>
    </source>
</evidence>
<reference evidence="2 3" key="1">
    <citation type="journal article" date="2018" name="Front. Plant Sci.">
        <title>Red Clover (Trifolium pratense) and Zigzag Clover (T. medium) - A Picture of Genomic Similarities and Differences.</title>
        <authorList>
            <person name="Dluhosova J."/>
            <person name="Istvanek J."/>
            <person name="Nedelnik J."/>
            <person name="Repkova J."/>
        </authorList>
    </citation>
    <scope>NUCLEOTIDE SEQUENCE [LARGE SCALE GENOMIC DNA]</scope>
    <source>
        <strain evidence="3">cv. 10/8</strain>
        <tissue evidence="2">Leaf</tissue>
    </source>
</reference>
<comment type="caution">
    <text evidence="2">The sequence shown here is derived from an EMBL/GenBank/DDBJ whole genome shotgun (WGS) entry which is preliminary data.</text>
</comment>
<dbReference type="EMBL" id="LXQA010617460">
    <property type="protein sequence ID" value="MCI62354.1"/>
    <property type="molecule type" value="Genomic_DNA"/>
</dbReference>
<name>A0A392TNY9_9FABA</name>
<feature type="non-terminal residue" evidence="2">
    <location>
        <position position="29"/>
    </location>
</feature>
<protein>
    <submittedName>
        <fullName evidence="2">Uncharacterized protein</fullName>
    </submittedName>
</protein>
<sequence>MDSQTVEGAAANLVDLESVNVEGDDETPE</sequence>
<keyword evidence="3" id="KW-1185">Reference proteome</keyword>
<accession>A0A392TNY9</accession>